<proteinExistence type="predicted"/>
<evidence type="ECO:0000313" key="1">
    <source>
        <dbReference type="EMBL" id="AWD92552.1"/>
    </source>
</evidence>
<dbReference type="EMBL" id="MH059638">
    <property type="protein sequence ID" value="AWD92552.1"/>
    <property type="molecule type" value="Genomic_DNA"/>
</dbReference>
<sequence length="83" mass="9433">MRKLYCGSCGNYLMGGDGECHDCPCGWTQPLNDPEEVTQPMDEDQIVSLRAFLGEHWALWEEHCEQRGEDPNEIYVEVLGGED</sequence>
<dbReference type="KEGG" id="vg:55608092"/>
<evidence type="ECO:0000313" key="2">
    <source>
        <dbReference type="Proteomes" id="UP000246196"/>
    </source>
</evidence>
<organism evidence="1 2">
    <name type="scientific">Pectobacterium phage Nepra</name>
    <dbReference type="NCBI Taxonomy" id="2163635"/>
    <lineage>
        <taxon>Viruses</taxon>
        <taxon>Duplodnaviria</taxon>
        <taxon>Heunggongvirae</taxon>
        <taxon>Uroviricota</taxon>
        <taxon>Caudoviricetes</taxon>
        <taxon>Schitoviridae</taxon>
        <taxon>Cbunavirus</taxon>
        <taxon>Cbunavirus nepra</taxon>
    </lineage>
</organism>
<protein>
    <submittedName>
        <fullName evidence="1">Uncharacterized protein</fullName>
    </submittedName>
</protein>
<dbReference type="RefSeq" id="YP_009837889.1">
    <property type="nucleotide sequence ID" value="NC_048704.1"/>
</dbReference>
<keyword evidence="2" id="KW-1185">Reference proteome</keyword>
<name>A0A2S1GT65_9CAUD</name>
<dbReference type="Proteomes" id="UP000246196">
    <property type="component" value="Segment"/>
</dbReference>
<accession>A0A2S1GT65</accession>
<reference evidence="1 2" key="1">
    <citation type="submission" date="2018-03" db="EMBL/GenBank/DDBJ databases">
        <title>Phage therapy in agriculture - a green tech approach to combat plant pathogenic bacteria.</title>
        <authorList>
            <person name="Carstens A.B."/>
            <person name="Djurhuus A.M."/>
            <person name="Hansen L.H."/>
        </authorList>
    </citation>
    <scope>NUCLEOTIDE SEQUENCE [LARGE SCALE GENOMIC DNA]</scope>
</reference>
<dbReference type="GeneID" id="55608092"/>